<proteinExistence type="predicted"/>
<sequence>MSSMANDEQWISCHNIFQNIGNIQYKFFCKWLEFSGADKATALRRERTFDTLLNNSHASSFSYWAPPVTVHAEPMFETVLISRSESLPFRPEPSQHKMTLLFINADSRLEEALQPIT</sequence>
<dbReference type="Proteomes" id="UP000184499">
    <property type="component" value="Unassembled WGS sequence"/>
</dbReference>
<evidence type="ECO:0000313" key="1">
    <source>
        <dbReference type="EMBL" id="OJJ71603.1"/>
    </source>
</evidence>
<dbReference type="VEuPathDB" id="FungiDB:ASPBRDRAFT_570013"/>
<reference evidence="2" key="1">
    <citation type="journal article" date="2017" name="Genome Biol.">
        <title>Comparative genomics reveals high biological diversity and specific adaptations in the industrially and medically important fungal genus Aspergillus.</title>
        <authorList>
            <person name="de Vries R.P."/>
            <person name="Riley R."/>
            <person name="Wiebenga A."/>
            <person name="Aguilar-Osorio G."/>
            <person name="Amillis S."/>
            <person name="Uchima C.A."/>
            <person name="Anderluh G."/>
            <person name="Asadollahi M."/>
            <person name="Askin M."/>
            <person name="Barry K."/>
            <person name="Battaglia E."/>
            <person name="Bayram O."/>
            <person name="Benocci T."/>
            <person name="Braus-Stromeyer S.A."/>
            <person name="Caldana C."/>
            <person name="Canovas D."/>
            <person name="Cerqueira G.C."/>
            <person name="Chen F."/>
            <person name="Chen W."/>
            <person name="Choi C."/>
            <person name="Clum A."/>
            <person name="Dos Santos R.A."/>
            <person name="Damasio A.R."/>
            <person name="Diallinas G."/>
            <person name="Emri T."/>
            <person name="Fekete E."/>
            <person name="Flipphi M."/>
            <person name="Freyberg S."/>
            <person name="Gallo A."/>
            <person name="Gournas C."/>
            <person name="Habgood R."/>
            <person name="Hainaut M."/>
            <person name="Harispe M.L."/>
            <person name="Henrissat B."/>
            <person name="Hilden K.S."/>
            <person name="Hope R."/>
            <person name="Hossain A."/>
            <person name="Karabika E."/>
            <person name="Karaffa L."/>
            <person name="Karanyi Z."/>
            <person name="Krasevec N."/>
            <person name="Kuo A."/>
            <person name="Kusch H."/>
            <person name="LaButti K."/>
            <person name="Lagendijk E.L."/>
            <person name="Lapidus A."/>
            <person name="Levasseur A."/>
            <person name="Lindquist E."/>
            <person name="Lipzen A."/>
            <person name="Logrieco A.F."/>
            <person name="MacCabe A."/>
            <person name="Maekelae M.R."/>
            <person name="Malavazi I."/>
            <person name="Melin P."/>
            <person name="Meyer V."/>
            <person name="Mielnichuk N."/>
            <person name="Miskei M."/>
            <person name="Molnar A.P."/>
            <person name="Mule G."/>
            <person name="Ngan C.Y."/>
            <person name="Orejas M."/>
            <person name="Orosz E."/>
            <person name="Ouedraogo J.P."/>
            <person name="Overkamp K.M."/>
            <person name="Park H.-S."/>
            <person name="Perrone G."/>
            <person name="Piumi F."/>
            <person name="Punt P.J."/>
            <person name="Ram A.F."/>
            <person name="Ramon A."/>
            <person name="Rauscher S."/>
            <person name="Record E."/>
            <person name="Riano-Pachon D.M."/>
            <person name="Robert V."/>
            <person name="Roehrig J."/>
            <person name="Ruller R."/>
            <person name="Salamov A."/>
            <person name="Salih N.S."/>
            <person name="Samson R.A."/>
            <person name="Sandor E."/>
            <person name="Sanguinetti M."/>
            <person name="Schuetze T."/>
            <person name="Sepcic K."/>
            <person name="Shelest E."/>
            <person name="Sherlock G."/>
            <person name="Sophianopoulou V."/>
            <person name="Squina F.M."/>
            <person name="Sun H."/>
            <person name="Susca A."/>
            <person name="Todd R.B."/>
            <person name="Tsang A."/>
            <person name="Unkles S.E."/>
            <person name="van de Wiele N."/>
            <person name="van Rossen-Uffink D."/>
            <person name="Oliveira J.V."/>
            <person name="Vesth T.C."/>
            <person name="Visser J."/>
            <person name="Yu J.-H."/>
            <person name="Zhou M."/>
            <person name="Andersen M.R."/>
            <person name="Archer D.B."/>
            <person name="Baker S.E."/>
            <person name="Benoit I."/>
            <person name="Brakhage A.A."/>
            <person name="Braus G.H."/>
            <person name="Fischer R."/>
            <person name="Frisvad J.C."/>
            <person name="Goldman G.H."/>
            <person name="Houbraken J."/>
            <person name="Oakley B."/>
            <person name="Pocsi I."/>
            <person name="Scazzocchio C."/>
            <person name="Seiboth B."/>
            <person name="vanKuyk P.A."/>
            <person name="Wortman J."/>
            <person name="Dyer P.S."/>
            <person name="Grigoriev I.V."/>
        </authorList>
    </citation>
    <scope>NUCLEOTIDE SEQUENCE [LARGE SCALE GENOMIC DNA]</scope>
    <source>
        <strain evidence="2">CBS 101740 / IMI 381727 / IBT 21946</strain>
    </source>
</reference>
<dbReference type="RefSeq" id="XP_067478851.1">
    <property type="nucleotide sequence ID" value="XM_067627667.1"/>
</dbReference>
<keyword evidence="2" id="KW-1185">Reference proteome</keyword>
<name>A0A1L9UIV0_ASPBC</name>
<dbReference type="EMBL" id="KV878684">
    <property type="protein sequence ID" value="OJJ71603.1"/>
    <property type="molecule type" value="Genomic_DNA"/>
</dbReference>
<dbReference type="GeneID" id="93580155"/>
<dbReference type="AlphaFoldDB" id="A0A1L9UIV0"/>
<evidence type="ECO:0000313" key="2">
    <source>
        <dbReference type="Proteomes" id="UP000184499"/>
    </source>
</evidence>
<organism evidence="1 2">
    <name type="scientific">Aspergillus brasiliensis (strain CBS 101740 / IMI 381727 / IBT 21946)</name>
    <dbReference type="NCBI Taxonomy" id="767769"/>
    <lineage>
        <taxon>Eukaryota</taxon>
        <taxon>Fungi</taxon>
        <taxon>Dikarya</taxon>
        <taxon>Ascomycota</taxon>
        <taxon>Pezizomycotina</taxon>
        <taxon>Eurotiomycetes</taxon>
        <taxon>Eurotiomycetidae</taxon>
        <taxon>Eurotiales</taxon>
        <taxon>Aspergillaceae</taxon>
        <taxon>Aspergillus</taxon>
        <taxon>Aspergillus subgen. Circumdati</taxon>
    </lineage>
</organism>
<protein>
    <submittedName>
        <fullName evidence="1">Uncharacterized protein</fullName>
    </submittedName>
</protein>
<gene>
    <name evidence="1" type="ORF">ASPBRDRAFT_570013</name>
</gene>
<accession>A0A1L9UIV0</accession>